<evidence type="ECO:0000313" key="5">
    <source>
        <dbReference type="EMBL" id="CAK9025699.1"/>
    </source>
</evidence>
<comment type="caution">
    <text evidence="5">The sequence shown here is derived from an EMBL/GenBank/DDBJ whole genome shotgun (WGS) entry which is preliminary data.</text>
</comment>
<feature type="compositionally biased region" description="Low complexity" evidence="3">
    <location>
        <begin position="151"/>
        <end position="166"/>
    </location>
</feature>
<dbReference type="InterPro" id="IPR036770">
    <property type="entry name" value="Ankyrin_rpt-contain_sf"/>
</dbReference>
<protein>
    <recommendedName>
        <fullName evidence="4">Phospholipase/carboxylesterase/thioesterase domain-containing protein</fullName>
    </recommendedName>
</protein>
<evidence type="ECO:0000256" key="2">
    <source>
        <dbReference type="ARBA" id="ARBA00022801"/>
    </source>
</evidence>
<sequence length="578" mass="62358">MRDLSGAQESIPDLVPGGRVNGRVAFKWKSGRQANTGGQGYRAAADEGPAPIRIAEDIWQARSADKGPDMVQSQKSTNESYGGGAMVELTGLQSTQDLNGRIGIIRDFDPSTTRYTVELIEEDGSTRNVLVRQANIDLLCPPEESQDLPKEAQAQASPAQKPQAKQTTKSEPVRAAPVAEEPSQTAASLASELANAVESCNLFQVQALLRDRADPNGRSRADVPLLMEAASATRGSGHLDLLALLLGWRADPETLLNRERRHKGTRAAFSSEAVALCQIFQKKDAESDEERAVLSTLEPGALAQARRQLKLPGPFAMGGTSPASCLQAQHDGLEVHCEEMEATSAHRLWLYSLDRLRPVLLMRPSGCQPTALMVFLHGLFQSAQMLECMVRDLSSSLPHVLFVMPTAPTRDAWGVGPAWFDHTRSAKKAESLEACRTELLALLSSQGQEWGIPPERVVLAGFSMGGTVAAWTALQVPRCLAGLLLFGTEGLSFTGGWASPKTLCGSGSEWATGADGLQVLQCHGREDTLCPLGFATTCTDELRKLGCSVRSLAFRGVGHALSFDMLEEAKLWLQQRIP</sequence>
<dbReference type="InterPro" id="IPR050565">
    <property type="entry name" value="LYPA1-2/EST-like"/>
</dbReference>
<proteinExistence type="inferred from homology"/>
<evidence type="ECO:0000256" key="3">
    <source>
        <dbReference type="SAM" id="MobiDB-lite"/>
    </source>
</evidence>
<dbReference type="SUPFAM" id="SSF53474">
    <property type="entry name" value="alpha/beta-Hydrolases"/>
    <property type="match status" value="1"/>
</dbReference>
<accession>A0ABP0KGQ1</accession>
<dbReference type="Proteomes" id="UP001642484">
    <property type="component" value="Unassembled WGS sequence"/>
</dbReference>
<evidence type="ECO:0000313" key="6">
    <source>
        <dbReference type="Proteomes" id="UP001642484"/>
    </source>
</evidence>
<dbReference type="Pfam" id="PF02230">
    <property type="entry name" value="Abhydrolase_2"/>
    <property type="match status" value="1"/>
</dbReference>
<evidence type="ECO:0000259" key="4">
    <source>
        <dbReference type="Pfam" id="PF02230"/>
    </source>
</evidence>
<keyword evidence="2" id="KW-0378">Hydrolase</keyword>
<dbReference type="Gene3D" id="1.25.40.20">
    <property type="entry name" value="Ankyrin repeat-containing domain"/>
    <property type="match status" value="1"/>
</dbReference>
<feature type="domain" description="Phospholipase/carboxylesterase/thioesterase" evidence="4">
    <location>
        <begin position="368"/>
        <end position="574"/>
    </location>
</feature>
<evidence type="ECO:0000256" key="1">
    <source>
        <dbReference type="ARBA" id="ARBA00006499"/>
    </source>
</evidence>
<dbReference type="InterPro" id="IPR029058">
    <property type="entry name" value="AB_hydrolase_fold"/>
</dbReference>
<comment type="similarity">
    <text evidence="1">Belongs to the AB hydrolase superfamily. AB hydrolase 2 family.</text>
</comment>
<dbReference type="PANTHER" id="PTHR10655">
    <property type="entry name" value="LYSOPHOSPHOLIPASE-RELATED"/>
    <property type="match status" value="1"/>
</dbReference>
<dbReference type="InterPro" id="IPR003140">
    <property type="entry name" value="PLipase/COase/thioEstase"/>
</dbReference>
<gene>
    <name evidence="5" type="ORF">CCMP2556_LOCUS16095</name>
</gene>
<name>A0ABP0KGQ1_9DINO</name>
<reference evidence="5 6" key="1">
    <citation type="submission" date="2024-02" db="EMBL/GenBank/DDBJ databases">
        <authorList>
            <person name="Chen Y."/>
            <person name="Shah S."/>
            <person name="Dougan E. K."/>
            <person name="Thang M."/>
            <person name="Chan C."/>
        </authorList>
    </citation>
    <scope>NUCLEOTIDE SEQUENCE [LARGE SCALE GENOMIC DNA]</scope>
</reference>
<feature type="region of interest" description="Disordered" evidence="3">
    <location>
        <begin position="141"/>
        <end position="184"/>
    </location>
</feature>
<dbReference type="EMBL" id="CAXAMN010008557">
    <property type="protein sequence ID" value="CAK9025699.1"/>
    <property type="molecule type" value="Genomic_DNA"/>
</dbReference>
<dbReference type="PANTHER" id="PTHR10655:SF17">
    <property type="entry name" value="LYSOPHOSPHOLIPASE-LIKE PROTEIN 1"/>
    <property type="match status" value="1"/>
</dbReference>
<dbReference type="Gene3D" id="3.40.50.1820">
    <property type="entry name" value="alpha/beta hydrolase"/>
    <property type="match status" value="1"/>
</dbReference>
<organism evidence="5 6">
    <name type="scientific">Durusdinium trenchii</name>
    <dbReference type="NCBI Taxonomy" id="1381693"/>
    <lineage>
        <taxon>Eukaryota</taxon>
        <taxon>Sar</taxon>
        <taxon>Alveolata</taxon>
        <taxon>Dinophyceae</taxon>
        <taxon>Suessiales</taxon>
        <taxon>Symbiodiniaceae</taxon>
        <taxon>Durusdinium</taxon>
    </lineage>
</organism>
<keyword evidence="6" id="KW-1185">Reference proteome</keyword>